<reference evidence="4 5" key="1">
    <citation type="journal article" date="2008" name="J. Bacteriol.">
        <title>Complete genome sequence of the soil actinomycete Kocuria rhizophila.</title>
        <authorList>
            <person name="Takarada H."/>
            <person name="Sekine M."/>
            <person name="Kosugi H."/>
            <person name="Matsuo Y."/>
            <person name="Fujisawa T."/>
            <person name="Omata S."/>
            <person name="Kishi E."/>
            <person name="Shimizu A."/>
            <person name="Tsukatani N."/>
            <person name="Tanikawa S."/>
            <person name="Fujita N."/>
            <person name="Harayama S."/>
        </authorList>
    </citation>
    <scope>NUCLEOTIDE SEQUENCE [LARGE SCALE GENOMIC DNA]</scope>
    <source>
        <strain evidence="5">ATCC 9341 / DSM 348 / NBRC 103217 / DC2201</strain>
    </source>
</reference>
<feature type="compositionally biased region" description="Polar residues" evidence="1">
    <location>
        <begin position="1"/>
        <end position="13"/>
    </location>
</feature>
<dbReference type="Gene3D" id="3.40.30.10">
    <property type="entry name" value="Glutaredoxin"/>
    <property type="match status" value="1"/>
</dbReference>
<dbReference type="RefSeq" id="WP_012398921.1">
    <property type="nucleotide sequence ID" value="NC_010617.1"/>
</dbReference>
<evidence type="ECO:0000259" key="3">
    <source>
        <dbReference type="Pfam" id="PF13462"/>
    </source>
</evidence>
<dbReference type="Pfam" id="PF13462">
    <property type="entry name" value="Thioredoxin_4"/>
    <property type="match status" value="1"/>
</dbReference>
<evidence type="ECO:0000313" key="4">
    <source>
        <dbReference type="EMBL" id="BAG30200.1"/>
    </source>
</evidence>
<dbReference type="InterPro" id="IPR012336">
    <property type="entry name" value="Thioredoxin-like_fold"/>
</dbReference>
<evidence type="ECO:0000256" key="1">
    <source>
        <dbReference type="SAM" id="MobiDB-lite"/>
    </source>
</evidence>
<proteinExistence type="predicted"/>
<organism evidence="4 5">
    <name type="scientific">Kocuria rhizophila (strain ATCC 9341 / DSM 348 / NBRC 103217 / DC2201)</name>
    <dbReference type="NCBI Taxonomy" id="378753"/>
    <lineage>
        <taxon>Bacteria</taxon>
        <taxon>Bacillati</taxon>
        <taxon>Actinomycetota</taxon>
        <taxon>Actinomycetes</taxon>
        <taxon>Micrococcales</taxon>
        <taxon>Micrococcaceae</taxon>
        <taxon>Kocuria</taxon>
    </lineage>
</organism>
<dbReference type="STRING" id="378753.KRH_18530"/>
<keyword evidence="5" id="KW-1185">Reference proteome</keyword>
<keyword evidence="2" id="KW-0472">Membrane</keyword>
<keyword evidence="2" id="KW-1133">Transmembrane helix</keyword>
<feature type="compositionally biased region" description="Basic and acidic residues" evidence="1">
    <location>
        <begin position="14"/>
        <end position="27"/>
    </location>
</feature>
<dbReference type="AlphaFoldDB" id="B2GFR2"/>
<gene>
    <name evidence="4" type="ordered locus">KRH_18530</name>
</gene>
<dbReference type="EMBL" id="AP009152">
    <property type="protein sequence ID" value="BAG30200.1"/>
    <property type="molecule type" value="Genomic_DNA"/>
</dbReference>
<dbReference type="KEGG" id="krh:KRH_18530"/>
<evidence type="ECO:0000313" key="5">
    <source>
        <dbReference type="Proteomes" id="UP000008838"/>
    </source>
</evidence>
<protein>
    <recommendedName>
        <fullName evidence="3">Thioredoxin-like fold domain-containing protein</fullName>
    </recommendedName>
</protein>
<evidence type="ECO:0000256" key="2">
    <source>
        <dbReference type="SAM" id="Phobius"/>
    </source>
</evidence>
<feature type="region of interest" description="Disordered" evidence="1">
    <location>
        <begin position="1"/>
        <end position="28"/>
    </location>
</feature>
<sequence>MASKNNTSGSSSVDARERARQIADRQSRRSNGKPLGLILGVVALVVAIALIIGLVIWQNSKATIPDAGPVPASANQYGGITVTKDGIAQNTSDVKERDLSTLPPAPDEPDTSKTPLGVVDKDKAVGNGKPVQLVIFQDFECVHCADFEKENADALKKAVDAGKVEIEYRNLNFLDKATPDQYSSRSANAAYLVAEQVTPDQYMEYSQEVFSHQGSGGLSNKQLAEIAGKHGATVSEKDLDENTYRPMVNVATRESVTNGVAGTPSIFVDGKRYEKGAFEDMLKQAIDAKAKKK</sequence>
<feature type="transmembrane region" description="Helical" evidence="2">
    <location>
        <begin position="35"/>
        <end position="57"/>
    </location>
</feature>
<dbReference type="Proteomes" id="UP000008838">
    <property type="component" value="Chromosome"/>
</dbReference>
<feature type="region of interest" description="Disordered" evidence="1">
    <location>
        <begin position="88"/>
        <end position="121"/>
    </location>
</feature>
<dbReference type="CDD" id="cd02972">
    <property type="entry name" value="DsbA_family"/>
    <property type="match status" value="1"/>
</dbReference>
<accession>B2GFR2</accession>
<dbReference type="SUPFAM" id="SSF52833">
    <property type="entry name" value="Thioredoxin-like"/>
    <property type="match status" value="1"/>
</dbReference>
<name>B2GFR2_KOCRD</name>
<dbReference type="eggNOG" id="COG1651">
    <property type="taxonomic scope" value="Bacteria"/>
</dbReference>
<dbReference type="HOGENOM" id="CLU_000288_47_3_11"/>
<feature type="domain" description="Thioredoxin-like fold" evidence="3">
    <location>
        <begin position="125"/>
        <end position="287"/>
    </location>
</feature>
<dbReference type="InterPro" id="IPR036249">
    <property type="entry name" value="Thioredoxin-like_sf"/>
</dbReference>
<dbReference type="OrthoDB" id="117402at2"/>
<keyword evidence="2" id="KW-0812">Transmembrane</keyword>